<feature type="region of interest" description="Disordered" evidence="1">
    <location>
        <begin position="134"/>
        <end position="158"/>
    </location>
</feature>
<protein>
    <submittedName>
        <fullName evidence="2">Uncharacterized protein</fullName>
    </submittedName>
</protein>
<sequence length="184" mass="21190">MRADKKIGLKGGVFMNYIRQCMERQESYGEAEWLAKKEGDRLDKKEEADRLTKKEEADLSIYLRERDSSTVNALTEYTEHYRNVHPNKCLARKTETSMFANLACDSQPSSSTHLQRNRCPATYLKKQDYMKASSYRGRGKDIPSPRSVSAHRLEDDPNHPSPWTSHCYNCKQYGDIAFTIGPNT</sequence>
<dbReference type="Proteomes" id="UP000245119">
    <property type="component" value="Linkage Group LG9"/>
</dbReference>
<proteinExistence type="predicted"/>
<evidence type="ECO:0000256" key="1">
    <source>
        <dbReference type="SAM" id="MobiDB-lite"/>
    </source>
</evidence>
<dbReference type="AlphaFoldDB" id="A0A2T7NUL4"/>
<evidence type="ECO:0000313" key="3">
    <source>
        <dbReference type="Proteomes" id="UP000245119"/>
    </source>
</evidence>
<organism evidence="2 3">
    <name type="scientific">Pomacea canaliculata</name>
    <name type="common">Golden apple snail</name>
    <dbReference type="NCBI Taxonomy" id="400727"/>
    <lineage>
        <taxon>Eukaryota</taxon>
        <taxon>Metazoa</taxon>
        <taxon>Spiralia</taxon>
        <taxon>Lophotrochozoa</taxon>
        <taxon>Mollusca</taxon>
        <taxon>Gastropoda</taxon>
        <taxon>Caenogastropoda</taxon>
        <taxon>Architaenioglossa</taxon>
        <taxon>Ampullarioidea</taxon>
        <taxon>Ampullariidae</taxon>
        <taxon>Pomacea</taxon>
    </lineage>
</organism>
<dbReference type="OrthoDB" id="10051775at2759"/>
<dbReference type="EMBL" id="PZQS01000009">
    <property type="protein sequence ID" value="PVD24869.1"/>
    <property type="molecule type" value="Genomic_DNA"/>
</dbReference>
<comment type="caution">
    <text evidence="2">The sequence shown here is derived from an EMBL/GenBank/DDBJ whole genome shotgun (WGS) entry which is preliminary data.</text>
</comment>
<accession>A0A2T7NUL4</accession>
<reference evidence="2 3" key="1">
    <citation type="submission" date="2018-04" db="EMBL/GenBank/DDBJ databases">
        <title>The genome of golden apple snail Pomacea canaliculata provides insight into stress tolerance and invasive adaptation.</title>
        <authorList>
            <person name="Liu C."/>
            <person name="Liu B."/>
            <person name="Ren Y."/>
            <person name="Zhang Y."/>
            <person name="Wang H."/>
            <person name="Li S."/>
            <person name="Jiang F."/>
            <person name="Yin L."/>
            <person name="Zhang G."/>
            <person name="Qian W."/>
            <person name="Fan W."/>
        </authorList>
    </citation>
    <scope>NUCLEOTIDE SEQUENCE [LARGE SCALE GENOMIC DNA]</scope>
    <source>
        <strain evidence="2">SZHN2017</strain>
        <tissue evidence="2">Muscle</tissue>
    </source>
</reference>
<evidence type="ECO:0000313" key="2">
    <source>
        <dbReference type="EMBL" id="PVD24869.1"/>
    </source>
</evidence>
<gene>
    <name evidence="2" type="ORF">C0Q70_15358</name>
</gene>
<name>A0A2T7NUL4_POMCA</name>
<keyword evidence="3" id="KW-1185">Reference proteome</keyword>